<dbReference type="GO" id="GO:0007189">
    <property type="term" value="P:adenylate cyclase-activating G protein-coupled receptor signaling pathway"/>
    <property type="evidence" value="ECO:0007669"/>
    <property type="project" value="TreeGrafter"/>
</dbReference>
<evidence type="ECO:0000259" key="7">
    <source>
        <dbReference type="PROSITE" id="PS50261"/>
    </source>
</evidence>
<feature type="transmembrane region" description="Helical" evidence="6">
    <location>
        <begin position="293"/>
        <end position="314"/>
    </location>
</feature>
<keyword evidence="3 6" id="KW-1133">Transmembrane helix</keyword>
<feature type="domain" description="G-protein coupled receptors family 2 profile 2" evidence="7">
    <location>
        <begin position="33"/>
        <end position="315"/>
    </location>
</feature>
<feature type="transmembrane region" description="Helical" evidence="6">
    <location>
        <begin position="197"/>
        <end position="217"/>
    </location>
</feature>
<evidence type="ECO:0000256" key="4">
    <source>
        <dbReference type="ARBA" id="ARBA00023136"/>
    </source>
</evidence>
<evidence type="ECO:0000256" key="3">
    <source>
        <dbReference type="ARBA" id="ARBA00022989"/>
    </source>
</evidence>
<dbReference type="GO" id="GO:0004930">
    <property type="term" value="F:G protein-coupled receptor activity"/>
    <property type="evidence" value="ECO:0007669"/>
    <property type="project" value="TreeGrafter"/>
</dbReference>
<keyword evidence="4 6" id="KW-0472">Membrane</keyword>
<dbReference type="PANTHER" id="PTHR23112">
    <property type="entry name" value="G PROTEIN-COUPLED RECEPTOR 157-RELATED"/>
    <property type="match status" value="1"/>
</dbReference>
<feature type="transmembrane region" description="Helical" evidence="6">
    <location>
        <begin position="37"/>
        <end position="56"/>
    </location>
</feature>
<dbReference type="Gene3D" id="1.20.1070.10">
    <property type="entry name" value="Rhodopsin 7-helix transmembrane proteins"/>
    <property type="match status" value="1"/>
</dbReference>
<evidence type="ECO:0000256" key="6">
    <source>
        <dbReference type="SAM" id="Phobius"/>
    </source>
</evidence>
<gene>
    <name evidence="8" type="ORF">PhCBS80983_g02905</name>
</gene>
<keyword evidence="2 6" id="KW-0812">Transmembrane</keyword>
<protein>
    <recommendedName>
        <fullName evidence="7">G-protein coupled receptors family 2 profile 2 domain-containing protein</fullName>
    </recommendedName>
</protein>
<dbReference type="PANTHER" id="PTHR23112:SF0">
    <property type="entry name" value="TRANSMEMBRANE PROTEIN 116"/>
    <property type="match status" value="1"/>
</dbReference>
<keyword evidence="9" id="KW-1185">Reference proteome</keyword>
<dbReference type="SUPFAM" id="SSF81321">
    <property type="entry name" value="Family A G protein-coupled receptor-like"/>
    <property type="match status" value="1"/>
</dbReference>
<dbReference type="InterPro" id="IPR022343">
    <property type="entry name" value="GCR1-cAMP_receptor"/>
</dbReference>
<evidence type="ECO:0000313" key="8">
    <source>
        <dbReference type="EMBL" id="TPX58782.1"/>
    </source>
</evidence>
<accession>A0A507E4L7</accession>
<feature type="transmembrane region" description="Helical" evidence="6">
    <location>
        <begin position="151"/>
        <end position="170"/>
    </location>
</feature>
<evidence type="ECO:0000256" key="2">
    <source>
        <dbReference type="ARBA" id="ARBA00022692"/>
    </source>
</evidence>
<feature type="transmembrane region" description="Helical" evidence="6">
    <location>
        <begin position="114"/>
        <end position="139"/>
    </location>
</feature>
<dbReference type="PROSITE" id="PS50261">
    <property type="entry name" value="G_PROTEIN_RECEP_F2_4"/>
    <property type="match status" value="1"/>
</dbReference>
<evidence type="ECO:0000313" key="9">
    <source>
        <dbReference type="Proteomes" id="UP000318582"/>
    </source>
</evidence>
<feature type="transmembrane region" description="Helical" evidence="6">
    <location>
        <begin position="77"/>
        <end position="94"/>
    </location>
</feature>
<sequence length="495" mass="54710">MDNVFTLSSHLLFSRDHASPISKPLSASGLRTLQICLRITAALSLLGALSIIIAYVTRSNNKIHHNKKRYSGLPTRFVLWMSVADVVASIAMLVGDSAFGNMEQTACRAQGFAIQFSLMASMFWTLSMSTSIVFAVFWSRLLIHFTQYEKYHHLVAWGVPLVLALILLVFDNGNGPVYRPAVLWCWIGDPHSIYRMLFFYGPLWVIFLINALAYIAVGWRTWRSKRAIFNAVKASRRSVNLNLEQTDNSLATMHTYILKTLFYMLAFFFGWFFPTINRVQSMIDPGHPVLGLYILHAIFAPLAGFLNSIVYFWIAPSLLNRQRSPAFLACFFPHSTARRHQAGHTTMSTVSTTATTATSAVRSSGTGLVANANHNPCSNIPAVPALPVQHHRPYLSASQRVDEAFHPVVIPPSVNSSATTGASYYDTKHGEDDRITSPSAKTLSVGTWATMYDDVALSIRNSSNLSEDDNNSAVTYDGAGPLTGDSAVVHQNLPV</sequence>
<evidence type="ECO:0000256" key="1">
    <source>
        <dbReference type="ARBA" id="ARBA00004141"/>
    </source>
</evidence>
<dbReference type="GO" id="GO:0007166">
    <property type="term" value="P:cell surface receptor signaling pathway"/>
    <property type="evidence" value="ECO:0007669"/>
    <property type="project" value="InterPro"/>
</dbReference>
<dbReference type="STRING" id="109895.A0A507E4L7"/>
<dbReference type="GO" id="GO:0005886">
    <property type="term" value="C:plasma membrane"/>
    <property type="evidence" value="ECO:0007669"/>
    <property type="project" value="TreeGrafter"/>
</dbReference>
<dbReference type="Pfam" id="PF05462">
    <property type="entry name" value="Dicty_CAR"/>
    <property type="match status" value="1"/>
</dbReference>
<evidence type="ECO:0000256" key="5">
    <source>
        <dbReference type="SAM" id="MobiDB-lite"/>
    </source>
</evidence>
<feature type="transmembrane region" description="Helical" evidence="6">
    <location>
        <begin position="256"/>
        <end position="273"/>
    </location>
</feature>
<dbReference type="EMBL" id="QEAQ01000032">
    <property type="protein sequence ID" value="TPX58782.1"/>
    <property type="molecule type" value="Genomic_DNA"/>
</dbReference>
<dbReference type="InterPro" id="IPR017981">
    <property type="entry name" value="GPCR_2-like_7TM"/>
</dbReference>
<organism evidence="8 9">
    <name type="scientific">Powellomyces hirtus</name>
    <dbReference type="NCBI Taxonomy" id="109895"/>
    <lineage>
        <taxon>Eukaryota</taxon>
        <taxon>Fungi</taxon>
        <taxon>Fungi incertae sedis</taxon>
        <taxon>Chytridiomycota</taxon>
        <taxon>Chytridiomycota incertae sedis</taxon>
        <taxon>Chytridiomycetes</taxon>
        <taxon>Spizellomycetales</taxon>
        <taxon>Powellomycetaceae</taxon>
        <taxon>Powellomyces</taxon>
    </lineage>
</organism>
<comment type="caution">
    <text evidence="8">The sequence shown here is derived from an EMBL/GenBank/DDBJ whole genome shotgun (WGS) entry which is preliminary data.</text>
</comment>
<name>A0A507E4L7_9FUNG</name>
<dbReference type="AlphaFoldDB" id="A0A507E4L7"/>
<comment type="subcellular location">
    <subcellularLocation>
        <location evidence="1">Membrane</location>
        <topology evidence="1">Multi-pass membrane protein</topology>
    </subcellularLocation>
</comment>
<dbReference type="Proteomes" id="UP000318582">
    <property type="component" value="Unassembled WGS sequence"/>
</dbReference>
<proteinExistence type="predicted"/>
<dbReference type="PRINTS" id="PR02001">
    <property type="entry name" value="GCR1CAMPR"/>
</dbReference>
<feature type="region of interest" description="Disordered" evidence="5">
    <location>
        <begin position="463"/>
        <end position="482"/>
    </location>
</feature>
<reference evidence="8 9" key="1">
    <citation type="journal article" date="2019" name="Sci. Rep.">
        <title>Comparative genomics of chytrid fungi reveal insights into the obligate biotrophic and pathogenic lifestyle of Synchytrium endobioticum.</title>
        <authorList>
            <person name="van de Vossenberg B.T.L.H."/>
            <person name="Warris S."/>
            <person name="Nguyen H.D.T."/>
            <person name="van Gent-Pelzer M.P.E."/>
            <person name="Joly D.L."/>
            <person name="van de Geest H.C."/>
            <person name="Bonants P.J.M."/>
            <person name="Smith D.S."/>
            <person name="Levesque C.A."/>
            <person name="van der Lee T.A.J."/>
        </authorList>
    </citation>
    <scope>NUCLEOTIDE SEQUENCE [LARGE SCALE GENOMIC DNA]</scope>
    <source>
        <strain evidence="8 9">CBS 809.83</strain>
    </source>
</reference>